<dbReference type="Pfam" id="PF00076">
    <property type="entry name" value="RRM_1"/>
    <property type="match status" value="1"/>
</dbReference>
<evidence type="ECO:0000259" key="6">
    <source>
        <dbReference type="PROSITE" id="PS50102"/>
    </source>
</evidence>
<evidence type="ECO:0000313" key="7">
    <source>
        <dbReference type="EnsemblMetazoa" id="ACUA007423-PA"/>
    </source>
</evidence>
<keyword evidence="3" id="KW-0539">Nucleus</keyword>
<dbReference type="GO" id="GO:0003729">
    <property type="term" value="F:mRNA binding"/>
    <property type="evidence" value="ECO:0007669"/>
    <property type="project" value="TreeGrafter"/>
</dbReference>
<comment type="subcellular location">
    <subcellularLocation>
        <location evidence="1">Nucleus</location>
    </subcellularLocation>
</comment>
<keyword evidence="2 4" id="KW-0694">RNA-binding</keyword>
<name>A0A182M1X5_9DIPT</name>
<accession>A0A182M1X5</accession>
<dbReference type="AlphaFoldDB" id="A0A182M1X5"/>
<organism evidence="7 8">
    <name type="scientific">Anopheles culicifacies</name>
    <dbReference type="NCBI Taxonomy" id="139723"/>
    <lineage>
        <taxon>Eukaryota</taxon>
        <taxon>Metazoa</taxon>
        <taxon>Ecdysozoa</taxon>
        <taxon>Arthropoda</taxon>
        <taxon>Hexapoda</taxon>
        <taxon>Insecta</taxon>
        <taxon>Pterygota</taxon>
        <taxon>Neoptera</taxon>
        <taxon>Endopterygota</taxon>
        <taxon>Diptera</taxon>
        <taxon>Nematocera</taxon>
        <taxon>Culicoidea</taxon>
        <taxon>Culicidae</taxon>
        <taxon>Anophelinae</taxon>
        <taxon>Anopheles</taxon>
        <taxon>culicifacies species complex</taxon>
    </lineage>
</organism>
<evidence type="ECO:0000256" key="1">
    <source>
        <dbReference type="ARBA" id="ARBA00004123"/>
    </source>
</evidence>
<dbReference type="SUPFAM" id="SSF54928">
    <property type="entry name" value="RNA-binding domain, RBD"/>
    <property type="match status" value="1"/>
</dbReference>
<protein>
    <recommendedName>
        <fullName evidence="6">RRM domain-containing protein</fullName>
    </recommendedName>
</protein>
<dbReference type="Gene3D" id="3.30.70.330">
    <property type="match status" value="1"/>
</dbReference>
<dbReference type="InterPro" id="IPR035979">
    <property type="entry name" value="RBD_domain_sf"/>
</dbReference>
<dbReference type="GO" id="GO:0071011">
    <property type="term" value="C:precatalytic spliceosome"/>
    <property type="evidence" value="ECO:0007669"/>
    <property type="project" value="TreeGrafter"/>
</dbReference>
<evidence type="ECO:0000313" key="8">
    <source>
        <dbReference type="Proteomes" id="UP000075883"/>
    </source>
</evidence>
<evidence type="ECO:0000256" key="4">
    <source>
        <dbReference type="PROSITE-ProRule" id="PRU00176"/>
    </source>
</evidence>
<dbReference type="GO" id="GO:0017069">
    <property type="term" value="F:snRNA binding"/>
    <property type="evidence" value="ECO:0007669"/>
    <property type="project" value="TreeGrafter"/>
</dbReference>
<reference evidence="8" key="1">
    <citation type="submission" date="2013-09" db="EMBL/GenBank/DDBJ databases">
        <title>The Genome Sequence of Anopheles culicifacies species A.</title>
        <authorList>
            <consortium name="The Broad Institute Genomics Platform"/>
            <person name="Neafsey D.E."/>
            <person name="Besansky N."/>
            <person name="Howell P."/>
            <person name="Walton C."/>
            <person name="Young S.K."/>
            <person name="Zeng Q."/>
            <person name="Gargeya S."/>
            <person name="Fitzgerald M."/>
            <person name="Haas B."/>
            <person name="Abouelleil A."/>
            <person name="Allen A.W."/>
            <person name="Alvarado L."/>
            <person name="Arachchi H.M."/>
            <person name="Berlin A.M."/>
            <person name="Chapman S.B."/>
            <person name="Gainer-Dewar J."/>
            <person name="Goldberg J."/>
            <person name="Griggs A."/>
            <person name="Gujja S."/>
            <person name="Hansen M."/>
            <person name="Howarth C."/>
            <person name="Imamovic A."/>
            <person name="Ireland A."/>
            <person name="Larimer J."/>
            <person name="McCowan C."/>
            <person name="Murphy C."/>
            <person name="Pearson M."/>
            <person name="Poon T.W."/>
            <person name="Priest M."/>
            <person name="Roberts A."/>
            <person name="Saif S."/>
            <person name="Shea T."/>
            <person name="Sisk P."/>
            <person name="Sykes S."/>
            <person name="Wortman J."/>
            <person name="Nusbaum C."/>
            <person name="Birren B."/>
        </authorList>
    </citation>
    <scope>NUCLEOTIDE SEQUENCE [LARGE SCALE GENOMIC DNA]</scope>
    <source>
        <strain evidence="8">A-37</strain>
    </source>
</reference>
<dbReference type="InterPro" id="IPR012677">
    <property type="entry name" value="Nucleotide-bd_a/b_plait_sf"/>
</dbReference>
<dbReference type="Proteomes" id="UP000075883">
    <property type="component" value="Unassembled WGS sequence"/>
</dbReference>
<evidence type="ECO:0000256" key="2">
    <source>
        <dbReference type="ARBA" id="ARBA00022884"/>
    </source>
</evidence>
<proteinExistence type="predicted"/>
<sequence>MIVGCGLGIWTVESPKQTPVNRSLHFLLRFATNRYQLLKIVQKYGKIEKFDMLFHRSGPLAGYPRGYAFVTYEHHKDSEAALHRLDGKLVGEKTIVVRWAKHVNREEGDRAKPKIEIPCLAGGSKGGSNGPLSQQTKIQALEAKLKMLESRSDDLVINKSATSERPIIERYQYNINQPQRMDPKMKRSHHTAGSGRGGSRSAPYRNSHRHK</sequence>
<evidence type="ECO:0000256" key="5">
    <source>
        <dbReference type="SAM" id="MobiDB-lite"/>
    </source>
</evidence>
<dbReference type="GO" id="GO:0000398">
    <property type="term" value="P:mRNA splicing, via spliceosome"/>
    <property type="evidence" value="ECO:0007669"/>
    <property type="project" value="TreeGrafter"/>
</dbReference>
<dbReference type="STRING" id="139723.A0A182M1X5"/>
<feature type="region of interest" description="Disordered" evidence="5">
    <location>
        <begin position="168"/>
        <end position="211"/>
    </location>
</feature>
<dbReference type="EMBL" id="AXCM01002803">
    <property type="status" value="NOT_ANNOTATED_CDS"/>
    <property type="molecule type" value="Genomic_DNA"/>
</dbReference>
<dbReference type="EnsemblMetazoa" id="ACUA007423-RA">
    <property type="protein sequence ID" value="ACUA007423-PA"/>
    <property type="gene ID" value="ACUA007423"/>
</dbReference>
<dbReference type="PANTHER" id="PTHR13952">
    <property type="entry name" value="U1 SMALL NUCLEAR RIBONUCLEOPROTEIN 70 KD"/>
    <property type="match status" value="1"/>
</dbReference>
<reference evidence="7" key="2">
    <citation type="submission" date="2020-05" db="UniProtKB">
        <authorList>
            <consortium name="EnsemblMetazoa"/>
        </authorList>
    </citation>
    <scope>IDENTIFICATION</scope>
    <source>
        <strain evidence="7">A-37</strain>
    </source>
</reference>
<dbReference type="InterPro" id="IPR000504">
    <property type="entry name" value="RRM_dom"/>
</dbReference>
<keyword evidence="8" id="KW-1185">Reference proteome</keyword>
<evidence type="ECO:0000256" key="3">
    <source>
        <dbReference type="ARBA" id="ARBA00023242"/>
    </source>
</evidence>
<dbReference type="InterPro" id="IPR051183">
    <property type="entry name" value="U1_U11-U12_snRNP_70-35kDa"/>
</dbReference>
<dbReference type="VEuPathDB" id="VectorBase:ACUA007423"/>
<dbReference type="SMART" id="SM00360">
    <property type="entry name" value="RRM"/>
    <property type="match status" value="1"/>
</dbReference>
<dbReference type="PROSITE" id="PS50102">
    <property type="entry name" value="RRM"/>
    <property type="match status" value="1"/>
</dbReference>
<feature type="domain" description="RRM" evidence="6">
    <location>
        <begin position="28"/>
        <end position="102"/>
    </location>
</feature>